<keyword evidence="3 8" id="KW-0813">Transport</keyword>
<dbReference type="PANTHER" id="PTHR11040">
    <property type="entry name" value="ZINC/IRON TRANSPORTER"/>
    <property type="match status" value="1"/>
</dbReference>
<feature type="transmembrane region" description="Helical" evidence="8">
    <location>
        <begin position="326"/>
        <end position="346"/>
    </location>
</feature>
<feature type="transmembrane region" description="Helical" evidence="8">
    <location>
        <begin position="301"/>
        <end position="320"/>
    </location>
</feature>
<evidence type="ECO:0000313" key="12">
    <source>
        <dbReference type="Proteomes" id="UP001140094"/>
    </source>
</evidence>
<evidence type="ECO:0000256" key="5">
    <source>
        <dbReference type="ARBA" id="ARBA00022989"/>
    </source>
</evidence>
<feature type="chain" id="PRO_5040797223" description="Zinc/iron permease" evidence="10">
    <location>
        <begin position="22"/>
        <end position="455"/>
    </location>
</feature>
<accession>A0A9W8I1I7</accession>
<evidence type="ECO:0000256" key="8">
    <source>
        <dbReference type="RuleBase" id="RU362088"/>
    </source>
</evidence>
<proteinExistence type="inferred from homology"/>
<gene>
    <name evidence="11" type="ORF">H4R20_000170</name>
</gene>
<dbReference type="PANTHER" id="PTHR11040:SF44">
    <property type="entry name" value="PROTEIN ZNTC-RELATED"/>
    <property type="match status" value="1"/>
</dbReference>
<sequence length="455" mass="48552">MVGVKAAKLAAITALVICAAADKNEQVSPTASRTSSHELSTRTAHSITGHIIFQSETLLASSIKEEQPTEFSGSSNTELDASESASEDSTASVSQTTGAPAGSLAHAKEASSTECLASGVDDWDQNLQVSAVFIILVLSFLGATLPMLCKHVEWLRASTRVFTVGKFFGAGAILATAFVHMLGESVETLGDQCLEGKMGDFDSWPALLAMLAILAMHLLEHVLMRRINHPHHAGMLIESNGDCTPQLGDSTQIQASLASAEKQADEEAQHGNTQEAHQHSAHVHAAALFVDDERRRRLSTYILELGIALHSIIVGMTLAVTGGPEFKTLLAAISFHQFFEGMALGTRISSLNFRRRPLLSCLFNASIFALTTPLGQVIGIGIRQTFAPRSPSSLLTIGILDSLSAGILMYSAIVNLLVEEFAALEFNRLGRNMRIGCFCALYAGCASMSVIGIWA</sequence>
<feature type="transmembrane region" description="Helical" evidence="8">
    <location>
        <begin position="161"/>
        <end position="183"/>
    </location>
</feature>
<keyword evidence="5 8" id="KW-1133">Transmembrane helix</keyword>
<comment type="subcellular location">
    <subcellularLocation>
        <location evidence="1 8">Membrane</location>
        <topology evidence="1 8">Multi-pass membrane protein</topology>
    </subcellularLocation>
</comment>
<keyword evidence="6 8" id="KW-0406">Ion transport</keyword>
<feature type="transmembrane region" description="Helical" evidence="8">
    <location>
        <begin position="127"/>
        <end position="149"/>
    </location>
</feature>
<dbReference type="AlphaFoldDB" id="A0A9W8I1I7"/>
<keyword evidence="7 8" id="KW-0472">Membrane</keyword>
<evidence type="ECO:0000313" key="11">
    <source>
        <dbReference type="EMBL" id="KAJ2809360.1"/>
    </source>
</evidence>
<feature type="region of interest" description="Disordered" evidence="9">
    <location>
        <begin position="254"/>
        <end position="279"/>
    </location>
</feature>
<dbReference type="OrthoDB" id="448280at2759"/>
<evidence type="ECO:0000256" key="9">
    <source>
        <dbReference type="SAM" id="MobiDB-lite"/>
    </source>
</evidence>
<feature type="transmembrane region" description="Helical" evidence="8">
    <location>
        <begin position="203"/>
        <end position="219"/>
    </location>
</feature>
<comment type="caution">
    <text evidence="11">The sequence shown here is derived from an EMBL/GenBank/DDBJ whole genome shotgun (WGS) entry which is preliminary data.</text>
</comment>
<feature type="transmembrane region" description="Helical" evidence="8">
    <location>
        <begin position="435"/>
        <end position="454"/>
    </location>
</feature>
<keyword evidence="4 8" id="KW-0812">Transmembrane</keyword>
<name>A0A9W8I1I7_9FUNG</name>
<feature type="transmembrane region" description="Helical" evidence="8">
    <location>
        <begin position="394"/>
        <end position="414"/>
    </location>
</feature>
<feature type="compositionally biased region" description="Low complexity" evidence="9">
    <location>
        <begin position="77"/>
        <end position="94"/>
    </location>
</feature>
<feature type="signal peptide" evidence="10">
    <location>
        <begin position="1"/>
        <end position="21"/>
    </location>
</feature>
<dbReference type="GO" id="GO:0005886">
    <property type="term" value="C:plasma membrane"/>
    <property type="evidence" value="ECO:0007669"/>
    <property type="project" value="TreeGrafter"/>
</dbReference>
<evidence type="ECO:0000256" key="6">
    <source>
        <dbReference type="ARBA" id="ARBA00023065"/>
    </source>
</evidence>
<keyword evidence="12" id="KW-1185">Reference proteome</keyword>
<evidence type="ECO:0000256" key="3">
    <source>
        <dbReference type="ARBA" id="ARBA00022448"/>
    </source>
</evidence>
<evidence type="ECO:0000256" key="10">
    <source>
        <dbReference type="SAM" id="SignalP"/>
    </source>
</evidence>
<dbReference type="Pfam" id="PF02535">
    <property type="entry name" value="Zip"/>
    <property type="match status" value="1"/>
</dbReference>
<dbReference type="InterPro" id="IPR003689">
    <property type="entry name" value="ZIP"/>
</dbReference>
<keyword evidence="10" id="KW-0732">Signal</keyword>
<feature type="region of interest" description="Disordered" evidence="9">
    <location>
        <begin position="64"/>
        <end position="104"/>
    </location>
</feature>
<dbReference type="InterPro" id="IPR004698">
    <property type="entry name" value="Zn/Fe_permease_fun/pln"/>
</dbReference>
<evidence type="ECO:0000256" key="2">
    <source>
        <dbReference type="ARBA" id="ARBA00006939"/>
    </source>
</evidence>
<dbReference type="EMBL" id="JANBUO010000004">
    <property type="protein sequence ID" value="KAJ2809360.1"/>
    <property type="molecule type" value="Genomic_DNA"/>
</dbReference>
<organism evidence="11 12">
    <name type="scientific">Coemansia guatemalensis</name>
    <dbReference type="NCBI Taxonomy" id="2761395"/>
    <lineage>
        <taxon>Eukaryota</taxon>
        <taxon>Fungi</taxon>
        <taxon>Fungi incertae sedis</taxon>
        <taxon>Zoopagomycota</taxon>
        <taxon>Kickxellomycotina</taxon>
        <taxon>Kickxellomycetes</taxon>
        <taxon>Kickxellales</taxon>
        <taxon>Kickxellaceae</taxon>
        <taxon>Coemansia</taxon>
    </lineage>
</organism>
<evidence type="ECO:0000256" key="4">
    <source>
        <dbReference type="ARBA" id="ARBA00022692"/>
    </source>
</evidence>
<reference evidence="11" key="1">
    <citation type="submission" date="2022-07" db="EMBL/GenBank/DDBJ databases">
        <title>Phylogenomic reconstructions and comparative analyses of Kickxellomycotina fungi.</title>
        <authorList>
            <person name="Reynolds N.K."/>
            <person name="Stajich J.E."/>
            <person name="Barry K."/>
            <person name="Grigoriev I.V."/>
            <person name="Crous P."/>
            <person name="Smith M.E."/>
        </authorList>
    </citation>
    <scope>NUCLEOTIDE SEQUENCE</scope>
    <source>
        <strain evidence="11">NRRL 1565</strain>
    </source>
</reference>
<evidence type="ECO:0008006" key="13">
    <source>
        <dbReference type="Google" id="ProtNLM"/>
    </source>
</evidence>
<evidence type="ECO:0000256" key="1">
    <source>
        <dbReference type="ARBA" id="ARBA00004141"/>
    </source>
</evidence>
<dbReference type="NCBIfam" id="TIGR00820">
    <property type="entry name" value="zip"/>
    <property type="match status" value="1"/>
</dbReference>
<dbReference type="Proteomes" id="UP001140094">
    <property type="component" value="Unassembled WGS sequence"/>
</dbReference>
<evidence type="ECO:0000256" key="7">
    <source>
        <dbReference type="ARBA" id="ARBA00023136"/>
    </source>
</evidence>
<comment type="similarity">
    <text evidence="2 8">Belongs to the ZIP transporter (TC 2.A.5) family.</text>
</comment>
<feature type="transmembrane region" description="Helical" evidence="8">
    <location>
        <begin position="358"/>
        <end position="382"/>
    </location>
</feature>
<dbReference type="GO" id="GO:0005385">
    <property type="term" value="F:zinc ion transmembrane transporter activity"/>
    <property type="evidence" value="ECO:0007669"/>
    <property type="project" value="InterPro"/>
</dbReference>
<protein>
    <recommendedName>
        <fullName evidence="13">Zinc/iron permease</fullName>
    </recommendedName>
</protein>